<evidence type="ECO:0000259" key="5">
    <source>
        <dbReference type="Pfam" id="PF17384"/>
    </source>
</evidence>
<dbReference type="InterPro" id="IPR028998">
    <property type="entry name" value="RimP_C"/>
</dbReference>
<dbReference type="InterPro" id="IPR036847">
    <property type="entry name" value="RimP_C_sf"/>
</dbReference>
<keyword evidence="1" id="KW-0963">Cytoplasm</keyword>
<dbReference type="Gene3D" id="3.30.300.70">
    <property type="entry name" value="RimP-like superfamily, N-terminal"/>
    <property type="match status" value="1"/>
</dbReference>
<feature type="domain" description="Ribosome maturation factor RimP N-terminal" evidence="4">
    <location>
        <begin position="13"/>
        <end position="89"/>
    </location>
</feature>
<dbReference type="GO" id="GO:0006412">
    <property type="term" value="P:translation"/>
    <property type="evidence" value="ECO:0007669"/>
    <property type="project" value="TreeGrafter"/>
</dbReference>
<dbReference type="InterPro" id="IPR035956">
    <property type="entry name" value="RimP_N_sf"/>
</dbReference>
<dbReference type="Pfam" id="PF17384">
    <property type="entry name" value="DUF150_C"/>
    <property type="match status" value="1"/>
</dbReference>
<name>A0A6J7HFI2_9ZZZZ</name>
<reference evidence="6" key="1">
    <citation type="submission" date="2020-05" db="EMBL/GenBank/DDBJ databases">
        <authorList>
            <person name="Chiriac C."/>
            <person name="Salcher M."/>
            <person name="Ghai R."/>
            <person name="Kavagutti S V."/>
        </authorList>
    </citation>
    <scope>NUCLEOTIDE SEQUENCE</scope>
</reference>
<organism evidence="6">
    <name type="scientific">freshwater metagenome</name>
    <dbReference type="NCBI Taxonomy" id="449393"/>
    <lineage>
        <taxon>unclassified sequences</taxon>
        <taxon>metagenomes</taxon>
        <taxon>ecological metagenomes</taxon>
    </lineage>
</organism>
<dbReference type="PANTHER" id="PTHR33867">
    <property type="entry name" value="RIBOSOME MATURATION FACTOR RIMP"/>
    <property type="match status" value="1"/>
</dbReference>
<evidence type="ECO:0000256" key="1">
    <source>
        <dbReference type="ARBA" id="ARBA00022490"/>
    </source>
</evidence>
<gene>
    <name evidence="6" type="ORF">UFOPK3605_01596</name>
</gene>
<evidence type="ECO:0000313" key="6">
    <source>
        <dbReference type="EMBL" id="CAB4919787.1"/>
    </source>
</evidence>
<accession>A0A6J7HFI2</accession>
<keyword evidence="2" id="KW-0690">Ribosome biogenesis</keyword>
<dbReference type="EMBL" id="CAFBMM010000135">
    <property type="protein sequence ID" value="CAB4919787.1"/>
    <property type="molecule type" value="Genomic_DNA"/>
</dbReference>
<dbReference type="HAMAP" id="MF_01077">
    <property type="entry name" value="RimP"/>
    <property type="match status" value="1"/>
</dbReference>
<dbReference type="GO" id="GO:0005829">
    <property type="term" value="C:cytosol"/>
    <property type="evidence" value="ECO:0007669"/>
    <property type="project" value="TreeGrafter"/>
</dbReference>
<evidence type="ECO:0000256" key="3">
    <source>
        <dbReference type="SAM" id="MobiDB-lite"/>
    </source>
</evidence>
<dbReference type="Pfam" id="PF02576">
    <property type="entry name" value="RimP_N"/>
    <property type="match status" value="1"/>
</dbReference>
<feature type="compositionally biased region" description="Basic residues" evidence="3">
    <location>
        <begin position="164"/>
        <end position="179"/>
    </location>
</feature>
<evidence type="ECO:0000256" key="2">
    <source>
        <dbReference type="ARBA" id="ARBA00022517"/>
    </source>
</evidence>
<dbReference type="GO" id="GO:0000028">
    <property type="term" value="P:ribosomal small subunit assembly"/>
    <property type="evidence" value="ECO:0007669"/>
    <property type="project" value="TreeGrafter"/>
</dbReference>
<dbReference type="AlphaFoldDB" id="A0A6J7HFI2"/>
<feature type="region of interest" description="Disordered" evidence="3">
    <location>
        <begin position="158"/>
        <end position="179"/>
    </location>
</feature>
<dbReference type="InterPro" id="IPR003728">
    <property type="entry name" value="Ribosome_maturation_RimP"/>
</dbReference>
<dbReference type="SUPFAM" id="SSF75420">
    <property type="entry name" value="YhbC-like, N-terminal domain"/>
    <property type="match status" value="1"/>
</dbReference>
<dbReference type="SUPFAM" id="SSF74942">
    <property type="entry name" value="YhbC-like, C-terminal domain"/>
    <property type="match status" value="1"/>
</dbReference>
<dbReference type="InterPro" id="IPR028989">
    <property type="entry name" value="RimP_N"/>
</dbReference>
<protein>
    <submittedName>
        <fullName evidence="6">Unannotated protein</fullName>
    </submittedName>
</protein>
<evidence type="ECO:0000259" key="4">
    <source>
        <dbReference type="Pfam" id="PF02576"/>
    </source>
</evidence>
<proteinExistence type="inferred from homology"/>
<dbReference type="PANTHER" id="PTHR33867:SF1">
    <property type="entry name" value="RIBOSOME MATURATION FACTOR RIMP"/>
    <property type="match status" value="1"/>
</dbReference>
<sequence length="179" mass="19632">MVDTQHSLAASFAPVLNELDLNLYDVEVVSASQGPRILRVLVDRPGGVDLEAITAATQALSEILDSPGETPDPVIAGRYTLEVSSPGLERPLRRIEHWEGAREKTVTVKFRDEGVAQRVKGVVVSLNETSVTLDVDGREQEILFSEITGARTVFEWGSEPRLATKNRKPKSKKKSEKVA</sequence>
<dbReference type="CDD" id="cd01734">
    <property type="entry name" value="YlxS_C"/>
    <property type="match status" value="1"/>
</dbReference>
<feature type="domain" description="Ribosome maturation factor RimP C-terminal" evidence="5">
    <location>
        <begin position="92"/>
        <end position="156"/>
    </location>
</feature>